<protein>
    <submittedName>
        <fullName evidence="1">Uncharacterized protein</fullName>
    </submittedName>
</protein>
<dbReference type="EMBL" id="VSSQ01104035">
    <property type="protein sequence ID" value="MPN44705.1"/>
    <property type="molecule type" value="Genomic_DNA"/>
</dbReference>
<proteinExistence type="predicted"/>
<comment type="caution">
    <text evidence="1">The sequence shown here is derived from an EMBL/GenBank/DDBJ whole genome shotgun (WGS) entry which is preliminary data.</text>
</comment>
<dbReference type="AlphaFoldDB" id="A0A645I0A8"/>
<organism evidence="1">
    <name type="scientific">bioreactor metagenome</name>
    <dbReference type="NCBI Taxonomy" id="1076179"/>
    <lineage>
        <taxon>unclassified sequences</taxon>
        <taxon>metagenomes</taxon>
        <taxon>ecological metagenomes</taxon>
    </lineage>
</organism>
<accession>A0A645I0A8</accession>
<gene>
    <name evidence="1" type="ORF">SDC9_192270</name>
</gene>
<reference evidence="1" key="1">
    <citation type="submission" date="2019-08" db="EMBL/GenBank/DDBJ databases">
        <authorList>
            <person name="Kucharzyk K."/>
            <person name="Murdoch R.W."/>
            <person name="Higgins S."/>
            <person name="Loffler F."/>
        </authorList>
    </citation>
    <scope>NUCLEOTIDE SEQUENCE</scope>
</reference>
<sequence length="113" mass="12107">MGHELASFAYNLQSVLQRKRAAVGQGCVLAKAQPCGNIRDNALPFKAARHHIGCDQQTALGISGIIDPVLRPFKAAPGQVKIQIVICIKIPDLWKSIVKILSHACLLGTLSGK</sequence>
<evidence type="ECO:0000313" key="1">
    <source>
        <dbReference type="EMBL" id="MPN44705.1"/>
    </source>
</evidence>
<name>A0A645I0A8_9ZZZZ</name>